<dbReference type="AlphaFoldDB" id="A0A183L196"/>
<accession>A0A183L196</accession>
<keyword evidence="2" id="KW-1185">Reference proteome</keyword>
<dbReference type="STRING" id="6186.A0A183L196"/>
<evidence type="ECO:0000313" key="3">
    <source>
        <dbReference type="WBParaSite" id="SCUD_0002109801-mRNA-1"/>
    </source>
</evidence>
<gene>
    <name evidence="1" type="ORF">SCUD_LOCUS21096</name>
</gene>
<proteinExistence type="predicted"/>
<dbReference type="EMBL" id="UZAK01045768">
    <property type="protein sequence ID" value="VDP74320.1"/>
    <property type="molecule type" value="Genomic_DNA"/>
</dbReference>
<dbReference type="Proteomes" id="UP000279833">
    <property type="component" value="Unassembled WGS sequence"/>
</dbReference>
<protein>
    <submittedName>
        <fullName evidence="3">Pecanex-like protein</fullName>
    </submittedName>
</protein>
<reference evidence="1 2" key="2">
    <citation type="submission" date="2018-11" db="EMBL/GenBank/DDBJ databases">
        <authorList>
            <consortium name="Pathogen Informatics"/>
        </authorList>
    </citation>
    <scope>NUCLEOTIDE SEQUENCE [LARGE SCALE GENOMIC DNA]</scope>
    <source>
        <strain evidence="1">Dakar</strain>
        <strain evidence="2">Dakar, Senegal</strain>
    </source>
</reference>
<evidence type="ECO:0000313" key="1">
    <source>
        <dbReference type="EMBL" id="VDP74320.1"/>
    </source>
</evidence>
<dbReference type="WBParaSite" id="SCUD_0002109801-mRNA-1">
    <property type="protein sequence ID" value="SCUD_0002109801-mRNA-1"/>
    <property type="gene ID" value="SCUD_0002109801"/>
</dbReference>
<reference evidence="3" key="1">
    <citation type="submission" date="2016-06" db="UniProtKB">
        <authorList>
            <consortium name="WormBaseParasite"/>
        </authorList>
    </citation>
    <scope>IDENTIFICATION</scope>
</reference>
<name>A0A183L196_9TREM</name>
<organism evidence="3">
    <name type="scientific">Schistosoma curassoni</name>
    <dbReference type="NCBI Taxonomy" id="6186"/>
    <lineage>
        <taxon>Eukaryota</taxon>
        <taxon>Metazoa</taxon>
        <taxon>Spiralia</taxon>
        <taxon>Lophotrochozoa</taxon>
        <taxon>Platyhelminthes</taxon>
        <taxon>Trematoda</taxon>
        <taxon>Digenea</taxon>
        <taxon>Strigeidida</taxon>
        <taxon>Schistosomatoidea</taxon>
        <taxon>Schistosomatidae</taxon>
        <taxon>Schistosoma</taxon>
    </lineage>
</organism>
<sequence length="154" mass="18296">LWRRRDIRLSTKGRVYCAAVRSVLPYGSETWPVGVEDIRRLLVFDHRCLRNIARISWDHRPWEVNARNLTDEFLNAYEDLLGNYYIENMDRYSHILTVDGSTVDVYDDDDIYIIAQNATEIDLSGQYLMRDDYKLLEWRLALRYASSLINSRLE</sequence>
<evidence type="ECO:0000313" key="2">
    <source>
        <dbReference type="Proteomes" id="UP000279833"/>
    </source>
</evidence>